<dbReference type="Proteomes" id="UP000181917">
    <property type="component" value="Unassembled WGS sequence"/>
</dbReference>
<proteinExistence type="predicted"/>
<keyword evidence="2" id="KW-1185">Reference proteome</keyword>
<sequence length="129" mass="13759">MDHKLQLVVGFDADLKSARIDVRGCLTATSCQALLCVLKRARSLAADVSVTLDLREARHVEVEALEMLGYLPGPASTSATAIYSEVRCVLAGIGVVVLLLPKLSPACRMDRVQAGADAYASRPLRLHSA</sequence>
<dbReference type="RefSeq" id="WP_074700973.1">
    <property type="nucleotide sequence ID" value="NZ_CP018863.1"/>
</dbReference>
<dbReference type="AlphaFoldDB" id="A0A1H1E7X2"/>
<dbReference type="STRING" id="37928.SAMN04489742_2798"/>
<organism evidence="1 2">
    <name type="scientific">Crystallibacter crystallopoietes</name>
    <dbReference type="NCBI Taxonomy" id="37928"/>
    <lineage>
        <taxon>Bacteria</taxon>
        <taxon>Bacillati</taxon>
        <taxon>Actinomycetota</taxon>
        <taxon>Actinomycetes</taxon>
        <taxon>Micrococcales</taxon>
        <taxon>Micrococcaceae</taxon>
        <taxon>Crystallibacter</taxon>
    </lineage>
</organism>
<dbReference type="KEGG" id="acry:AC20117_03470"/>
<dbReference type="EMBL" id="FNKH01000002">
    <property type="protein sequence ID" value="SDQ84628.1"/>
    <property type="molecule type" value="Genomic_DNA"/>
</dbReference>
<gene>
    <name evidence="1" type="ORF">SAMN04489742_2798</name>
</gene>
<name>A0A1H1E7X2_9MICC</name>
<evidence type="ECO:0008006" key="3">
    <source>
        <dbReference type="Google" id="ProtNLM"/>
    </source>
</evidence>
<dbReference type="OrthoDB" id="4882944at2"/>
<accession>A0A1H1E7X2</accession>
<evidence type="ECO:0000313" key="1">
    <source>
        <dbReference type="EMBL" id="SDQ84628.1"/>
    </source>
</evidence>
<reference evidence="1 2" key="1">
    <citation type="submission" date="2016-10" db="EMBL/GenBank/DDBJ databases">
        <authorList>
            <person name="de Groot N.N."/>
        </authorList>
    </citation>
    <scope>NUCLEOTIDE SEQUENCE [LARGE SCALE GENOMIC DNA]</scope>
    <source>
        <strain evidence="1 2">DSM 20117</strain>
    </source>
</reference>
<evidence type="ECO:0000313" key="2">
    <source>
        <dbReference type="Proteomes" id="UP000181917"/>
    </source>
</evidence>
<protein>
    <recommendedName>
        <fullName evidence="3">STAS domain-containing protein</fullName>
    </recommendedName>
</protein>